<evidence type="ECO:0000313" key="1">
    <source>
        <dbReference type="EMBL" id="CAI8615335.1"/>
    </source>
</evidence>
<proteinExistence type="predicted"/>
<dbReference type="EMBL" id="OX451740">
    <property type="protein sequence ID" value="CAI8615335.1"/>
    <property type="molecule type" value="Genomic_DNA"/>
</dbReference>
<keyword evidence="2" id="KW-1185">Reference proteome</keyword>
<evidence type="ECO:0000313" key="2">
    <source>
        <dbReference type="Proteomes" id="UP001157006"/>
    </source>
</evidence>
<dbReference type="Proteomes" id="UP001157006">
    <property type="component" value="Chromosome 5"/>
</dbReference>
<dbReference type="AlphaFoldDB" id="A0AAV1AXV3"/>
<gene>
    <name evidence="1" type="ORF">VFH_V173840</name>
</gene>
<accession>A0AAV1AXV3</accession>
<name>A0AAV1AXV3_VICFA</name>
<organism evidence="1 2">
    <name type="scientific">Vicia faba</name>
    <name type="common">Broad bean</name>
    <name type="synonym">Faba vulgaris</name>
    <dbReference type="NCBI Taxonomy" id="3906"/>
    <lineage>
        <taxon>Eukaryota</taxon>
        <taxon>Viridiplantae</taxon>
        <taxon>Streptophyta</taxon>
        <taxon>Embryophyta</taxon>
        <taxon>Tracheophyta</taxon>
        <taxon>Spermatophyta</taxon>
        <taxon>Magnoliopsida</taxon>
        <taxon>eudicotyledons</taxon>
        <taxon>Gunneridae</taxon>
        <taxon>Pentapetalae</taxon>
        <taxon>rosids</taxon>
        <taxon>fabids</taxon>
        <taxon>Fabales</taxon>
        <taxon>Fabaceae</taxon>
        <taxon>Papilionoideae</taxon>
        <taxon>50 kb inversion clade</taxon>
        <taxon>NPAAA clade</taxon>
        <taxon>Hologalegina</taxon>
        <taxon>IRL clade</taxon>
        <taxon>Fabeae</taxon>
        <taxon>Vicia</taxon>
    </lineage>
</organism>
<sequence>MMRKLEKSVLLLRETKNSLWLLQIDVDVMCEELLLLRFRHRDLRGDKDDELVEKFKENSKEVAENLRLMKQAAFTGDFEMMMMLLLVVEEVLQRAEMKDDH</sequence>
<protein>
    <submittedName>
        <fullName evidence="1">Uncharacterized protein</fullName>
    </submittedName>
</protein>
<reference evidence="1 2" key="1">
    <citation type="submission" date="2023-01" db="EMBL/GenBank/DDBJ databases">
        <authorList>
            <person name="Kreplak J."/>
        </authorList>
    </citation>
    <scope>NUCLEOTIDE SEQUENCE [LARGE SCALE GENOMIC DNA]</scope>
</reference>